<dbReference type="Proteomes" id="UP001163981">
    <property type="component" value="Chromosome"/>
</dbReference>
<feature type="domain" description="Histidine kinase" evidence="4">
    <location>
        <begin position="833"/>
        <end position="1022"/>
    </location>
</feature>
<dbReference type="Gene3D" id="2.60.40.10">
    <property type="entry name" value="Immunoglobulins"/>
    <property type="match status" value="1"/>
</dbReference>
<evidence type="ECO:0000256" key="3">
    <source>
        <dbReference type="SAM" id="SignalP"/>
    </source>
</evidence>
<keyword evidence="2" id="KW-0812">Transmembrane</keyword>
<keyword evidence="1" id="KW-0597">Phosphoprotein</keyword>
<dbReference type="InterPro" id="IPR011495">
    <property type="entry name" value="Sig_transdc_His_kin_sub2_dim/P"/>
</dbReference>
<feature type="signal peptide" evidence="3">
    <location>
        <begin position="1"/>
        <end position="19"/>
    </location>
</feature>
<dbReference type="PANTHER" id="PTHR43547">
    <property type="entry name" value="TWO-COMPONENT HISTIDINE KINASE"/>
    <property type="match status" value="1"/>
</dbReference>
<dbReference type="Pfam" id="PF07495">
    <property type="entry name" value="Y_Y_Y"/>
    <property type="match status" value="1"/>
</dbReference>
<evidence type="ECO:0000259" key="4">
    <source>
        <dbReference type="PROSITE" id="PS50109"/>
    </source>
</evidence>
<keyword evidence="3" id="KW-0732">Signal</keyword>
<evidence type="ECO:0000256" key="2">
    <source>
        <dbReference type="SAM" id="Phobius"/>
    </source>
</evidence>
<accession>A0ABY6NPX5</accession>
<keyword evidence="6" id="KW-1185">Reference proteome</keyword>
<feature type="transmembrane region" description="Helical" evidence="2">
    <location>
        <begin position="763"/>
        <end position="783"/>
    </location>
</feature>
<dbReference type="Pfam" id="PF02518">
    <property type="entry name" value="HATPase_c"/>
    <property type="match status" value="1"/>
</dbReference>
<keyword evidence="2" id="KW-0472">Membrane</keyword>
<feature type="chain" id="PRO_5046565492" description="Histidine kinase domain-containing protein" evidence="3">
    <location>
        <begin position="20"/>
        <end position="1022"/>
    </location>
</feature>
<evidence type="ECO:0000256" key="1">
    <source>
        <dbReference type="ARBA" id="ARBA00022553"/>
    </source>
</evidence>
<protein>
    <recommendedName>
        <fullName evidence="4">Histidine kinase domain-containing protein</fullName>
    </recommendedName>
</protein>
<dbReference type="InterPro" id="IPR013783">
    <property type="entry name" value="Ig-like_fold"/>
</dbReference>
<dbReference type="PANTHER" id="PTHR43547:SF2">
    <property type="entry name" value="HYBRID SIGNAL TRANSDUCTION HISTIDINE KINASE C"/>
    <property type="match status" value="1"/>
</dbReference>
<dbReference type="SUPFAM" id="SSF55874">
    <property type="entry name" value="ATPase domain of HSP90 chaperone/DNA topoisomerase II/histidine kinase"/>
    <property type="match status" value="1"/>
</dbReference>
<keyword evidence="2" id="KW-1133">Transmembrane helix</keyword>
<dbReference type="InterPro" id="IPR036890">
    <property type="entry name" value="HATPase_C_sf"/>
</dbReference>
<dbReference type="InterPro" id="IPR011110">
    <property type="entry name" value="Reg_prop"/>
</dbReference>
<name>A0ABY6NPX5_9FLAO</name>
<dbReference type="EMBL" id="CP069620">
    <property type="protein sequence ID" value="UZH54922.1"/>
    <property type="molecule type" value="Genomic_DNA"/>
</dbReference>
<organism evidence="5 6">
    <name type="scientific">Salinimicrobium tongyeongense</name>
    <dbReference type="NCBI Taxonomy" id="2809707"/>
    <lineage>
        <taxon>Bacteria</taxon>
        <taxon>Pseudomonadati</taxon>
        <taxon>Bacteroidota</taxon>
        <taxon>Flavobacteriia</taxon>
        <taxon>Flavobacteriales</taxon>
        <taxon>Flavobacteriaceae</taxon>
        <taxon>Salinimicrobium</taxon>
    </lineage>
</organism>
<dbReference type="InterPro" id="IPR011123">
    <property type="entry name" value="Y_Y_Y"/>
</dbReference>
<dbReference type="InterPro" id="IPR005467">
    <property type="entry name" value="His_kinase_dom"/>
</dbReference>
<dbReference type="PROSITE" id="PS50109">
    <property type="entry name" value="HIS_KIN"/>
    <property type="match status" value="1"/>
</dbReference>
<reference evidence="5" key="1">
    <citation type="submission" date="2021-02" db="EMBL/GenBank/DDBJ databases">
        <title>Salinimicrobium sp. nov. isolated from seawater in Tongyeong, Republic of Korea.</title>
        <authorList>
            <person name="Lee S.-J."/>
        </authorList>
    </citation>
    <scope>NUCLEOTIDE SEQUENCE</scope>
    <source>
        <strain evidence="5">HN-2-9-2</strain>
    </source>
</reference>
<dbReference type="SUPFAM" id="SSF101898">
    <property type="entry name" value="NHL repeat"/>
    <property type="match status" value="1"/>
</dbReference>
<dbReference type="InterPro" id="IPR003594">
    <property type="entry name" value="HATPase_dom"/>
</dbReference>
<dbReference type="Pfam" id="PF07494">
    <property type="entry name" value="Reg_prop"/>
    <property type="match status" value="2"/>
</dbReference>
<dbReference type="SMART" id="SM00387">
    <property type="entry name" value="HATPase_c"/>
    <property type="match status" value="1"/>
</dbReference>
<proteinExistence type="predicted"/>
<dbReference type="RefSeq" id="WP_265163266.1">
    <property type="nucleotide sequence ID" value="NZ_CP069620.1"/>
</dbReference>
<dbReference type="Pfam" id="PF07568">
    <property type="entry name" value="HisKA_2"/>
    <property type="match status" value="1"/>
</dbReference>
<dbReference type="Gene3D" id="3.30.565.10">
    <property type="entry name" value="Histidine kinase-like ATPase, C-terminal domain"/>
    <property type="match status" value="1"/>
</dbReference>
<sequence>MGKTLHLIFIAFITCAGWAQNLELPTGDTLRVSQIAQKQDLSQLNVLQFDFDENGYLWAGTEDGLNRFNGYNMHTYSQGADGNTGLTDDHIRGLLYRNDTLWLGTNTHSVQAYIPSQDRFIHYREHEKIAADASLSFTHGIFEVNSRYLLASTLKNCILIDRRSGEVSILPLPNPAANDYVLGLINHSEENIWLGTYFNGILKLDLQEMKVADMPEFDLLDNNPVHAFQKTADNNILIGSQKGLFEYSFSSEGLELIGEPQQESGIRCFFDWNKDYYLLGGTKGLKFLNKHTYEFKPVVLAGFEKEVFSPVEILQIKQDASRGVWMGSQGKGMFYYHPARQKFIPKRIELKNEPEKDFISIFNFLREGQTLWMATAIGFVKHDLELGTYDLYRTNKLGYTLVKDSQGQIWGGGFDQGLEKYNRQKDHFREVTPLTGIPDRDVAEIIPLSKDSMWVSTWASGIYTVNPQTLKAHPVKINGRDLHRSRASFIGKDGTIWLGADDGLYRISGNETRKYSHKKNSEASLSNDRVFSIAQDEMNNLWVGTAQGLNRLNLQTDEITSYLEQPGLPNDFIYGVLTDNNNDIWVSTNRGLSKFDRETETFTNFTEQDGLQNNEFNGKAAYKDSLGYLYFGGMNGYNKFHADSIPVNTHAGRTIIEEVELFGTPIKRNVIYTDTLSFEHDENVITFKFTALNFLLPQKNTYQFKMLGFDKDWRPVTKERSTTYTNLNPGTYTFLVKGSNNDLQWGAPDSLVLTIKAPWYKTAWFRAFAILFFLLLITGIYLYRYNLKKAENLRLHQMVEGRTAELRKTNHDLSEAMHLAKEQKNNIAFLMQELNHRVKNNLQLIASLLDIQKETIQDELARNNLQAAQNRLFTIAAIHDLLGAKKPGENFKLDEFVSSLARELVSFMDEGVYLDFNLEVLEVHKKCITPLGIIINELVTNSLKHAFPDHNDHNKKIEISLSRKGELIRLDYKDNGIGIPDNFKDENSLGFNLVENLARQLKGNLEILKVPAGAHIVIRFKC</sequence>
<evidence type="ECO:0000313" key="6">
    <source>
        <dbReference type="Proteomes" id="UP001163981"/>
    </source>
</evidence>
<gene>
    <name evidence="5" type="ORF">JRG66_13270</name>
</gene>
<dbReference type="Gene3D" id="2.130.10.10">
    <property type="entry name" value="YVTN repeat-like/Quinoprotein amine dehydrogenase"/>
    <property type="match status" value="2"/>
</dbReference>
<evidence type="ECO:0000313" key="5">
    <source>
        <dbReference type="EMBL" id="UZH54922.1"/>
    </source>
</evidence>
<dbReference type="InterPro" id="IPR015943">
    <property type="entry name" value="WD40/YVTN_repeat-like_dom_sf"/>
</dbReference>
<dbReference type="SUPFAM" id="SSF63829">
    <property type="entry name" value="Calcium-dependent phosphotriesterase"/>
    <property type="match status" value="1"/>
</dbReference>